<organism evidence="2">
    <name type="scientific">Paraconexibacter sp. AEG42_29</name>
    <dbReference type="NCBI Taxonomy" id="2997339"/>
    <lineage>
        <taxon>Bacteria</taxon>
        <taxon>Bacillati</taxon>
        <taxon>Actinomycetota</taxon>
        <taxon>Thermoleophilia</taxon>
        <taxon>Solirubrobacterales</taxon>
        <taxon>Paraconexibacteraceae</taxon>
        <taxon>Paraconexibacter</taxon>
    </lineage>
</organism>
<evidence type="ECO:0008006" key="3">
    <source>
        <dbReference type="Google" id="ProtNLM"/>
    </source>
</evidence>
<feature type="signal peptide" evidence="1">
    <location>
        <begin position="1"/>
        <end position="19"/>
    </location>
</feature>
<sequence>MHRRKSLFALLAVPMVTLAACGGGGDSDEDKITSVINDVKDNPASLCDHFSAAALKSIPGGKAACVKQVKADPPSEADVKASKIKKIEVDGEKATVTNETKSGEATAKFVKEDGEWKFDVQ</sequence>
<gene>
    <name evidence="2" type="ORF">DSM112329_04298</name>
</gene>
<name>A0AAU7B0L1_9ACTN</name>
<feature type="chain" id="PRO_5043884966" description="DUF4878 domain-containing protein" evidence="1">
    <location>
        <begin position="20"/>
        <end position="121"/>
    </location>
</feature>
<accession>A0AAU7B0L1</accession>
<dbReference type="PROSITE" id="PS51257">
    <property type="entry name" value="PROKAR_LIPOPROTEIN"/>
    <property type="match status" value="1"/>
</dbReference>
<evidence type="ECO:0000256" key="1">
    <source>
        <dbReference type="SAM" id="SignalP"/>
    </source>
</evidence>
<dbReference type="AlphaFoldDB" id="A0AAU7B0L1"/>
<keyword evidence="1" id="KW-0732">Signal</keyword>
<protein>
    <recommendedName>
        <fullName evidence="3">DUF4878 domain-containing protein</fullName>
    </recommendedName>
</protein>
<dbReference type="EMBL" id="CP114014">
    <property type="protein sequence ID" value="XAY07416.1"/>
    <property type="molecule type" value="Genomic_DNA"/>
</dbReference>
<dbReference type="KEGG" id="parq:DSM112329_04298"/>
<evidence type="ECO:0000313" key="2">
    <source>
        <dbReference type="EMBL" id="XAY07416.1"/>
    </source>
</evidence>
<reference evidence="2" key="1">
    <citation type="submission" date="2022-12" db="EMBL/GenBank/DDBJ databases">
        <title>Paraconexibacter alkalitolerans sp. nov. and Baekduia alba sp. nov., isolated from soil and emended description of the genera Paraconexibacter (Chun et al., 2020) and Baekduia (An et al., 2020).</title>
        <authorList>
            <person name="Vieira S."/>
            <person name="Huber K.J."/>
            <person name="Geppert A."/>
            <person name="Wolf J."/>
            <person name="Neumann-Schaal M."/>
            <person name="Muesken M."/>
            <person name="Overmann J."/>
        </authorList>
    </citation>
    <scope>NUCLEOTIDE SEQUENCE</scope>
    <source>
        <strain evidence="2">AEG42_29</strain>
    </source>
</reference>
<dbReference type="RefSeq" id="WP_354698612.1">
    <property type="nucleotide sequence ID" value="NZ_CP114014.1"/>
</dbReference>
<proteinExistence type="predicted"/>